<dbReference type="EMBL" id="QURR01000023">
    <property type="protein sequence ID" value="RGE42400.1"/>
    <property type="molecule type" value="Genomic_DNA"/>
</dbReference>
<dbReference type="Proteomes" id="UP000261948">
    <property type="component" value="Unassembled WGS sequence"/>
</dbReference>
<proteinExistence type="predicted"/>
<organism evidence="2 3">
    <name type="scientific">Comamonas testosteroni</name>
    <name type="common">Pseudomonas testosteroni</name>
    <dbReference type="NCBI Taxonomy" id="285"/>
    <lineage>
        <taxon>Bacteria</taxon>
        <taxon>Pseudomonadati</taxon>
        <taxon>Pseudomonadota</taxon>
        <taxon>Betaproteobacteria</taxon>
        <taxon>Burkholderiales</taxon>
        <taxon>Comamonadaceae</taxon>
        <taxon>Comamonas</taxon>
    </lineage>
</organism>
<dbReference type="OrthoDB" id="6675128at2"/>
<dbReference type="AlphaFoldDB" id="A0A373FE35"/>
<feature type="signal peptide" evidence="1">
    <location>
        <begin position="1"/>
        <end position="26"/>
    </location>
</feature>
<feature type="chain" id="PRO_5016637787" evidence="1">
    <location>
        <begin position="27"/>
        <end position="312"/>
    </location>
</feature>
<name>A0A373FE35_COMTE</name>
<gene>
    <name evidence="2" type="ORF">DZC30_16640</name>
</gene>
<comment type="caution">
    <text evidence="2">The sequence shown here is derived from an EMBL/GenBank/DDBJ whole genome shotgun (WGS) entry which is preliminary data.</text>
</comment>
<keyword evidence="1" id="KW-0732">Signal</keyword>
<evidence type="ECO:0000256" key="1">
    <source>
        <dbReference type="SAM" id="SignalP"/>
    </source>
</evidence>
<evidence type="ECO:0000313" key="2">
    <source>
        <dbReference type="EMBL" id="RGE42400.1"/>
    </source>
</evidence>
<sequence>MNKHTHIRGLLTGMLMLACCTLTTQAQSAEAASGYVLGGVDVSNDSDGFNEFKPWAQYEAPNGWGLRAGWQQYRMDGWSENGQNLYVTHDKKAKLWSSQARLGVNSTGSHENLVGAWDANYQVLPSTAVGLSLDRDIVNSRRSIQQGLTATSALGVLDHQFLPRLSVGAAFGSTWFSDDNRRDILRTRWTFTLSEDQGWYLYALTRHYRNSKPYQGNYFAPERFREAALGVMWKKAITDHVVLSVNADAGRQYIDGEGQQLWHAGVYLSSPHRAAVQWKVGLTSSQDHASALSTSNSGYRYTSLSAYMRVPF</sequence>
<keyword evidence="3" id="KW-1185">Reference proteome</keyword>
<protein>
    <submittedName>
        <fullName evidence="2">Uncharacterized protein</fullName>
    </submittedName>
</protein>
<accession>A0A373FE35</accession>
<reference evidence="2 3" key="1">
    <citation type="submission" date="2018-08" db="EMBL/GenBank/DDBJ databases">
        <title>Comamonas testosteroni strain SWCO2.</title>
        <authorList>
            <person name="Jiang N."/>
            <person name="Zhang X.Z."/>
        </authorList>
    </citation>
    <scope>NUCLEOTIDE SEQUENCE [LARGE SCALE GENOMIC DNA]</scope>
    <source>
        <strain evidence="2 3">SWCO2</strain>
    </source>
</reference>
<evidence type="ECO:0000313" key="3">
    <source>
        <dbReference type="Proteomes" id="UP000261948"/>
    </source>
</evidence>
<dbReference type="PROSITE" id="PS51257">
    <property type="entry name" value="PROKAR_LIPOPROTEIN"/>
    <property type="match status" value="1"/>
</dbReference>